<evidence type="ECO:0000256" key="1">
    <source>
        <dbReference type="ARBA" id="ARBA00001946"/>
    </source>
</evidence>
<keyword evidence="7" id="KW-1185">Reference proteome</keyword>
<evidence type="ECO:0000256" key="4">
    <source>
        <dbReference type="ARBA" id="ARBA00022842"/>
    </source>
</evidence>
<dbReference type="AlphaFoldDB" id="A0A6P1MGL9"/>
<dbReference type="PRINTS" id="PR00413">
    <property type="entry name" value="HADHALOGNASE"/>
</dbReference>
<reference evidence="6 7" key="1">
    <citation type="submission" date="2020-01" db="EMBL/GenBank/DDBJ databases">
        <title>Ponticoccus aerotolerans gen. nov., sp. nov., an anaerobic bacterium and proposal of Ponticoccusceae fam. nov., Ponticoccusles ord. nov. and Ponticoccuse classis nov. in the phylum Kiritimatiellaeota.</title>
        <authorList>
            <person name="Zhou L.Y."/>
            <person name="Du Z.J."/>
        </authorList>
    </citation>
    <scope>NUCLEOTIDE SEQUENCE [LARGE SCALE GENOMIC DNA]</scope>
    <source>
        <strain evidence="6 7">S-5007</strain>
    </source>
</reference>
<dbReference type="RefSeq" id="WP_160629898.1">
    <property type="nucleotide sequence ID" value="NZ_CP047593.1"/>
</dbReference>
<name>A0A6P1MGL9_9BACT</name>
<dbReference type="CDD" id="cd07505">
    <property type="entry name" value="HAD_BPGM-like"/>
    <property type="match status" value="1"/>
</dbReference>
<keyword evidence="6" id="KW-0378">Hydrolase</keyword>
<dbReference type="Gene3D" id="1.10.150.240">
    <property type="entry name" value="Putative phosphatase, domain 2"/>
    <property type="match status" value="1"/>
</dbReference>
<dbReference type="InterPro" id="IPR036412">
    <property type="entry name" value="HAD-like_sf"/>
</dbReference>
<accession>A0A6P1MGL9</accession>
<dbReference type="GO" id="GO:0016787">
    <property type="term" value="F:hydrolase activity"/>
    <property type="evidence" value="ECO:0007669"/>
    <property type="project" value="UniProtKB-KW"/>
</dbReference>
<sequence>MSKAYIFDMDGVLCDSEPFIAEAAVRMFKETHEVDVPEEDFLPFVGSGEDRYIGGVAEKHGIILNLERDKAETYRLYGECVKGKLQALPGVKVFIESARAEGILLAVATSADEVKLKTNLHEMDLDEKLFDALVNGLEIEHKKPAPDIFLEAARRLGVDPADATVFEDAVNGVQAAKAAGAHCVGITSSFTADELLSAGADETRNGFE</sequence>
<gene>
    <name evidence="6" type="ORF">GT409_15185</name>
</gene>
<comment type="cofactor">
    <cofactor evidence="1">
        <name>Mg(2+)</name>
        <dbReference type="ChEBI" id="CHEBI:18420"/>
    </cofactor>
</comment>
<evidence type="ECO:0000313" key="7">
    <source>
        <dbReference type="Proteomes" id="UP000464954"/>
    </source>
</evidence>
<dbReference type="NCBIfam" id="TIGR01509">
    <property type="entry name" value="HAD-SF-IA-v3"/>
    <property type="match status" value="1"/>
</dbReference>
<dbReference type="InterPro" id="IPR041492">
    <property type="entry name" value="HAD_2"/>
</dbReference>
<dbReference type="InterPro" id="IPR023198">
    <property type="entry name" value="PGP-like_dom2"/>
</dbReference>
<dbReference type="SFLD" id="SFLDS00003">
    <property type="entry name" value="Haloacid_Dehalogenase"/>
    <property type="match status" value="1"/>
</dbReference>
<dbReference type="SFLD" id="SFLDG01129">
    <property type="entry name" value="C1.5:_HAD__Beta-PGM__Phosphata"/>
    <property type="match status" value="1"/>
</dbReference>
<organism evidence="6 7">
    <name type="scientific">Tichowtungia aerotolerans</name>
    <dbReference type="NCBI Taxonomy" id="2697043"/>
    <lineage>
        <taxon>Bacteria</taxon>
        <taxon>Pseudomonadati</taxon>
        <taxon>Kiritimatiellota</taxon>
        <taxon>Tichowtungiia</taxon>
        <taxon>Tichowtungiales</taxon>
        <taxon>Tichowtungiaceae</taxon>
        <taxon>Tichowtungia</taxon>
    </lineage>
</organism>
<evidence type="ECO:0000256" key="5">
    <source>
        <dbReference type="ARBA" id="ARBA00023277"/>
    </source>
</evidence>
<dbReference type="Gene3D" id="3.40.50.1000">
    <property type="entry name" value="HAD superfamily/HAD-like"/>
    <property type="match status" value="1"/>
</dbReference>
<dbReference type="Pfam" id="PF13419">
    <property type="entry name" value="HAD_2"/>
    <property type="match status" value="1"/>
</dbReference>
<comment type="similarity">
    <text evidence="2">Belongs to the HAD-like hydrolase superfamily. CbbY/CbbZ/Gph/YieH family.</text>
</comment>
<dbReference type="Proteomes" id="UP000464954">
    <property type="component" value="Chromosome"/>
</dbReference>
<dbReference type="PANTHER" id="PTHR46193">
    <property type="entry name" value="6-PHOSPHOGLUCONATE PHOSPHATASE"/>
    <property type="match status" value="1"/>
</dbReference>
<dbReference type="PANTHER" id="PTHR46193:SF18">
    <property type="entry name" value="HEXITOL PHOSPHATASE B"/>
    <property type="match status" value="1"/>
</dbReference>
<keyword evidence="4" id="KW-0460">Magnesium</keyword>
<keyword evidence="5" id="KW-0119">Carbohydrate metabolism</keyword>
<evidence type="ECO:0000256" key="2">
    <source>
        <dbReference type="ARBA" id="ARBA00006171"/>
    </source>
</evidence>
<dbReference type="InterPro" id="IPR051600">
    <property type="entry name" value="Beta-PGM-like"/>
</dbReference>
<evidence type="ECO:0000313" key="6">
    <source>
        <dbReference type="EMBL" id="QHI70726.1"/>
    </source>
</evidence>
<evidence type="ECO:0000256" key="3">
    <source>
        <dbReference type="ARBA" id="ARBA00022723"/>
    </source>
</evidence>
<dbReference type="InterPro" id="IPR023214">
    <property type="entry name" value="HAD_sf"/>
</dbReference>
<dbReference type="InterPro" id="IPR006439">
    <property type="entry name" value="HAD-SF_hydro_IA"/>
</dbReference>
<proteinExistence type="inferred from homology"/>
<protein>
    <submittedName>
        <fullName evidence="6">HAD-IA family hydrolase</fullName>
    </submittedName>
</protein>
<dbReference type="KEGG" id="taer:GT409_15185"/>
<keyword evidence="3" id="KW-0479">Metal-binding</keyword>
<dbReference type="SUPFAM" id="SSF56784">
    <property type="entry name" value="HAD-like"/>
    <property type="match status" value="1"/>
</dbReference>
<dbReference type="GO" id="GO:0046872">
    <property type="term" value="F:metal ion binding"/>
    <property type="evidence" value="ECO:0007669"/>
    <property type="project" value="UniProtKB-KW"/>
</dbReference>
<dbReference type="EMBL" id="CP047593">
    <property type="protein sequence ID" value="QHI70726.1"/>
    <property type="molecule type" value="Genomic_DNA"/>
</dbReference>